<dbReference type="PANTHER" id="PTHR32305:SF15">
    <property type="entry name" value="PROTEIN RHSA-RELATED"/>
    <property type="match status" value="1"/>
</dbReference>
<sequence length="1436" mass="159187">MKPTIKFNLAGTFTLLLTAAFIGGVSAQTPNTQTAPPAVSQSVNTVPAAYGSTGKINYIRTWKANKRIGLDADIISTSRTAQEVKQSTQYFDGLGRVIQTVEKSASPLGMDMVTPILYDSLGRESIKYLPYTSTTGTGKFKLNAFGEQATFMGSQYSGEKVYYQRREYEISPLNRELRNFSPGNSWAKEGGNRPVSIQELSNTVADSVRDWRMSSTSPIPTSTTTYMAGYLFKRITTDENGSQVIEYKDKKDHLLLRKVQQAASPGTGHIGWLCTYYVYDDFDNLRFVIPPLAVDKIKGAWSISTAVATELCYQYQYDGRGRMIAKRMPGQGEVHMVYDYNERLVMTQDSVQRARSPREWLLTFYDGQDRPVMTAIYPSNQTRDQLQATMNVSLNLSTELSYTIPNASTPEKVMATLVPTGLTGYQPLTINYYDDYAYNNAKAYDNSYASKPQAGSNPFADTIRNAGMSRGLLTGSKKLILGTSQWLSTAYFYDENKRLVQTRSDNVNGGEDITTTLYDFSGKVLSTFLHHSNPKSSTTPQTDVLTKFTYDVTERLLTTTKQVNTDAAKIIAENSYNEAGQLKRKRLGITATGQIDTLGYEYNIRGALRGINKSFVNTVNSTASWFGEELNYDYGFTAGQYNGNVAGGKWKSQSNGIARAYGYTYDKANRLLGADYSQQNTGSTSWTKDANDFTVSGISYDANGNIATMAQKGMMGTTSRIIDQLIYRYQDNSNKLLAVGDTSVTASAKLGDFINGTNSGDDYTYDVNGNLTKDLNKSIGSITYNYLNLPQTITVTGKGTVSFLYDAGGNKLRKTVTDQTVTPNRTTVTHYIGGFVYKSDTLQFINNEEGRMRTVFNGSNPMKYVYDYFMKDHLGNIRAVLTDESDLGIYSASMETAQATTENALFSNLDDTRTAKPAGYPQDQTTQKNDFVAKLNAKDGGKKIGPSIVLRVMAGDTVQIGAKAFYKSIGSKDNKSVTPEDMVVALLQAFGGDGPQSGAHGAAQSQRLTPFGNFTGSDYQRLKEKEPGQNQPNRPKAYLNFALFDDQFNLVEDNSGVRQVKETPDELQTLSVDKMPIRKSGFLYVYTSNETAQDVFFDNVVLGLAQGPLLEETHYYPFGLTIAGISNNVLKGTRYSENRMKYNGKELQNKEFNDGSGLEWYDYGARAYDQQIGRWNMIDPFANKYENVSPYAYTLNNPVNAIDPDGKLVIFVNGYYNSFFQGSFGTKPIEWNFGPTKPGQDYWNYFSKGFIPGAKALFNETSNKNEQFADGSSLFGADQSGADRYELGRKYAAAHYKEWISKMSPDEKFNLVSHSEGGAFAAGIAAYLSENAWGEYKGHTVGTVLYLSPDEADEFEHTSSGKGIQVHNLRDRIAQYSHLKGVNRELQYDKGDVGDAHGGTVSTKVLGDLQTLLNNVANSKDFERIETSDGVIYRRK</sequence>
<dbReference type="InterPro" id="IPR050708">
    <property type="entry name" value="T6SS_VgrG/RHS"/>
</dbReference>
<evidence type="ECO:0000313" key="4">
    <source>
        <dbReference type="EMBL" id="SDF77522.1"/>
    </source>
</evidence>
<evidence type="ECO:0000256" key="1">
    <source>
        <dbReference type="SAM" id="MobiDB-lite"/>
    </source>
</evidence>
<dbReference type="EMBL" id="FNBN01000002">
    <property type="protein sequence ID" value="SDF77522.1"/>
    <property type="molecule type" value="Genomic_DNA"/>
</dbReference>
<feature type="signal peptide" evidence="2">
    <location>
        <begin position="1"/>
        <end position="27"/>
    </location>
</feature>
<proteinExistence type="predicted"/>
<feature type="compositionally biased region" description="Polar residues" evidence="1">
    <location>
        <begin position="1003"/>
        <end position="1018"/>
    </location>
</feature>
<dbReference type="RefSeq" id="WP_089831698.1">
    <property type="nucleotide sequence ID" value="NZ_FNBN01000002.1"/>
</dbReference>
<dbReference type="STRING" id="104663.SAMN04488121_102940"/>
<dbReference type="PANTHER" id="PTHR32305">
    <property type="match status" value="1"/>
</dbReference>
<dbReference type="NCBIfam" id="TIGR03696">
    <property type="entry name" value="Rhs_assc_core"/>
    <property type="match status" value="1"/>
</dbReference>
<evidence type="ECO:0000313" key="5">
    <source>
        <dbReference type="Proteomes" id="UP000199045"/>
    </source>
</evidence>
<dbReference type="InterPro" id="IPR029058">
    <property type="entry name" value="AB_hydrolase_fold"/>
</dbReference>
<dbReference type="InterPro" id="IPR045619">
    <property type="entry name" value="DUF6443"/>
</dbReference>
<keyword evidence="2" id="KW-0732">Signal</keyword>
<evidence type="ECO:0000259" key="3">
    <source>
        <dbReference type="Pfam" id="PF20041"/>
    </source>
</evidence>
<dbReference type="SUPFAM" id="SSF53474">
    <property type="entry name" value="alpha/beta-Hydrolases"/>
    <property type="match status" value="1"/>
</dbReference>
<dbReference type="Proteomes" id="UP000199045">
    <property type="component" value="Unassembled WGS sequence"/>
</dbReference>
<dbReference type="Pfam" id="PF20041">
    <property type="entry name" value="DUF6443"/>
    <property type="match status" value="1"/>
</dbReference>
<gene>
    <name evidence="4" type="ORF">SAMN04488121_102940</name>
</gene>
<feature type="domain" description="DUF6443" evidence="3">
    <location>
        <begin position="76"/>
        <end position="191"/>
    </location>
</feature>
<organism evidence="4 5">
    <name type="scientific">Chitinophaga filiformis</name>
    <name type="common">Myxococcus filiformis</name>
    <name type="synonym">Flexibacter filiformis</name>
    <dbReference type="NCBI Taxonomy" id="104663"/>
    <lineage>
        <taxon>Bacteria</taxon>
        <taxon>Pseudomonadati</taxon>
        <taxon>Bacteroidota</taxon>
        <taxon>Chitinophagia</taxon>
        <taxon>Chitinophagales</taxon>
        <taxon>Chitinophagaceae</taxon>
        <taxon>Chitinophaga</taxon>
    </lineage>
</organism>
<feature type="region of interest" description="Disordered" evidence="1">
    <location>
        <begin position="995"/>
        <end position="1018"/>
    </location>
</feature>
<accession>A0A1G7NU07</accession>
<dbReference type="Gene3D" id="2.180.10.10">
    <property type="entry name" value="RHS repeat-associated core"/>
    <property type="match status" value="2"/>
</dbReference>
<dbReference type="InterPro" id="IPR022385">
    <property type="entry name" value="Rhs_assc_core"/>
</dbReference>
<name>A0A1G7NU07_CHIFI</name>
<protein>
    <submittedName>
        <fullName evidence="4">RHS repeat-associated core domain-containing protein</fullName>
    </submittedName>
</protein>
<evidence type="ECO:0000256" key="2">
    <source>
        <dbReference type="SAM" id="SignalP"/>
    </source>
</evidence>
<reference evidence="4 5" key="1">
    <citation type="submission" date="2016-10" db="EMBL/GenBank/DDBJ databases">
        <authorList>
            <person name="de Groot N.N."/>
        </authorList>
    </citation>
    <scope>NUCLEOTIDE SEQUENCE [LARGE SCALE GENOMIC DNA]</scope>
    <source>
        <strain evidence="4 5">DSM 527</strain>
    </source>
</reference>
<feature type="chain" id="PRO_5011752706" evidence="2">
    <location>
        <begin position="28"/>
        <end position="1436"/>
    </location>
</feature>